<evidence type="ECO:0000256" key="1">
    <source>
        <dbReference type="ARBA" id="ARBA00001947"/>
    </source>
</evidence>
<reference evidence="6 7" key="1">
    <citation type="submission" date="2020-10" db="EMBL/GenBank/DDBJ databases">
        <title>ChiBAC.</title>
        <authorList>
            <person name="Zenner C."/>
            <person name="Hitch T.C.A."/>
            <person name="Clavel T."/>
        </authorList>
    </citation>
    <scope>NUCLEOTIDE SEQUENCE [LARGE SCALE GENOMIC DNA]</scope>
    <source>
        <strain evidence="6 7">DSM 108991</strain>
    </source>
</reference>
<dbReference type="Gene3D" id="3.40.50.10310">
    <property type="entry name" value="Creatininase"/>
    <property type="match status" value="1"/>
</dbReference>
<keyword evidence="4" id="KW-0862">Zinc</keyword>
<name>A0ABR9RHP1_9FIRM</name>
<dbReference type="Proteomes" id="UP000758652">
    <property type="component" value="Unassembled WGS sequence"/>
</dbReference>
<dbReference type="RefSeq" id="WP_226394345.1">
    <property type="nucleotide sequence ID" value="NZ_JADCKL010000002.1"/>
</dbReference>
<evidence type="ECO:0000313" key="7">
    <source>
        <dbReference type="Proteomes" id="UP000758652"/>
    </source>
</evidence>
<proteinExistence type="inferred from homology"/>
<organism evidence="6 7">
    <name type="scientific">Claveliimonas monacensis</name>
    <dbReference type="NCBI Taxonomy" id="2779351"/>
    <lineage>
        <taxon>Bacteria</taxon>
        <taxon>Bacillati</taxon>
        <taxon>Bacillota</taxon>
        <taxon>Clostridia</taxon>
        <taxon>Lachnospirales</taxon>
        <taxon>Lachnospiraceae</taxon>
        <taxon>Claveliimonas</taxon>
    </lineage>
</organism>
<protein>
    <submittedName>
        <fullName evidence="6">Creatininase family protein</fullName>
    </submittedName>
</protein>
<accession>A0ABR9RHP1</accession>
<keyword evidence="2" id="KW-0479">Metal-binding</keyword>
<evidence type="ECO:0000313" key="6">
    <source>
        <dbReference type="EMBL" id="MBE5062483.1"/>
    </source>
</evidence>
<evidence type="ECO:0000256" key="5">
    <source>
        <dbReference type="ARBA" id="ARBA00024029"/>
    </source>
</evidence>
<dbReference type="PANTHER" id="PTHR35005">
    <property type="entry name" value="3-DEHYDRO-SCYLLO-INOSOSE HYDROLASE"/>
    <property type="match status" value="1"/>
</dbReference>
<keyword evidence="7" id="KW-1185">Reference proteome</keyword>
<sequence>MQKIVFLPWGSHEQHGPLIPADTDTEIAVYEAEQICRAISERHPQYKAVCLPALPFGMAQEHSGFADTVSISYPAAMQFLEEILASYTENETQLRLMVIINGHGGNQDAAAVICHHLNMKYKRTKFMVLHVFSESSRRLAEELFGVFSAHADSVETSVYASINPEVKEGVYDLQLLGGQAAGRHAMKLHPVREISRNGIVSKRQDIIVDREKGKKILERSIRDQVETVEDYLQILAE</sequence>
<evidence type="ECO:0000256" key="4">
    <source>
        <dbReference type="ARBA" id="ARBA00022833"/>
    </source>
</evidence>
<dbReference type="InterPro" id="IPR003785">
    <property type="entry name" value="Creatininase/forma_Hydrolase"/>
</dbReference>
<dbReference type="PANTHER" id="PTHR35005:SF1">
    <property type="entry name" value="2-AMINO-5-FORMYLAMINO-6-RIBOSYLAMINOPYRIMIDIN-4(3H)-ONE 5'-MONOPHOSPHATE DEFORMYLASE"/>
    <property type="match status" value="1"/>
</dbReference>
<evidence type="ECO:0000256" key="3">
    <source>
        <dbReference type="ARBA" id="ARBA00022801"/>
    </source>
</evidence>
<evidence type="ECO:0000256" key="2">
    <source>
        <dbReference type="ARBA" id="ARBA00022723"/>
    </source>
</evidence>
<keyword evidence="3" id="KW-0378">Hydrolase</keyword>
<dbReference type="SUPFAM" id="SSF102215">
    <property type="entry name" value="Creatininase"/>
    <property type="match status" value="1"/>
</dbReference>
<comment type="cofactor">
    <cofactor evidence="1">
        <name>Zn(2+)</name>
        <dbReference type="ChEBI" id="CHEBI:29105"/>
    </cofactor>
</comment>
<dbReference type="Pfam" id="PF02633">
    <property type="entry name" value="Creatininase"/>
    <property type="match status" value="1"/>
</dbReference>
<comment type="caution">
    <text evidence="6">The sequence shown here is derived from an EMBL/GenBank/DDBJ whole genome shotgun (WGS) entry which is preliminary data.</text>
</comment>
<comment type="similarity">
    <text evidence="5">Belongs to the creatininase superfamily.</text>
</comment>
<dbReference type="InterPro" id="IPR024087">
    <property type="entry name" value="Creatininase-like_sf"/>
</dbReference>
<gene>
    <name evidence="6" type="ORF">INF30_04295</name>
</gene>
<dbReference type="EMBL" id="JADCKL010000002">
    <property type="protein sequence ID" value="MBE5062483.1"/>
    <property type="molecule type" value="Genomic_DNA"/>
</dbReference>